<dbReference type="RefSeq" id="XP_020072653.1">
    <property type="nucleotide sequence ID" value="XM_020214442.1"/>
</dbReference>
<proteinExistence type="predicted"/>
<protein>
    <submittedName>
        <fullName evidence="2">Uncharacterized protein</fullName>
    </submittedName>
</protein>
<dbReference type="AlphaFoldDB" id="A0A1E4S7V6"/>
<dbReference type="GeneID" id="30988838"/>
<dbReference type="GeneID" id="30988837"/>
<evidence type="ECO:0000313" key="1">
    <source>
        <dbReference type="EMBL" id="ODV75613.1"/>
    </source>
</evidence>
<dbReference type="Proteomes" id="UP000094389">
    <property type="component" value="Unassembled WGS sequence"/>
</dbReference>
<reference evidence="2 3" key="1">
    <citation type="journal article" date="2016" name="Proc. Natl. Acad. Sci. U.S.A.">
        <title>Comparative genomics of biotechnologically important yeasts.</title>
        <authorList>
            <person name="Riley R."/>
            <person name="Haridas S."/>
            <person name="Wolfe K.H."/>
            <person name="Lopes M.R."/>
            <person name="Hittinger C.T."/>
            <person name="Goeker M."/>
            <person name="Salamov A.A."/>
            <person name="Wisecaver J.H."/>
            <person name="Long T.M."/>
            <person name="Calvey C.H."/>
            <person name="Aerts A.L."/>
            <person name="Barry K.W."/>
            <person name="Choi C."/>
            <person name="Clum A."/>
            <person name="Coughlan A.Y."/>
            <person name="Deshpande S."/>
            <person name="Douglass A.P."/>
            <person name="Hanson S.J."/>
            <person name="Klenk H.-P."/>
            <person name="LaButti K.M."/>
            <person name="Lapidus A."/>
            <person name="Lindquist E.A."/>
            <person name="Lipzen A.M."/>
            <person name="Meier-Kolthoff J.P."/>
            <person name="Ohm R.A."/>
            <person name="Otillar R.P."/>
            <person name="Pangilinan J.L."/>
            <person name="Peng Y."/>
            <person name="Rokas A."/>
            <person name="Rosa C.A."/>
            <person name="Scheuner C."/>
            <person name="Sibirny A.A."/>
            <person name="Slot J.C."/>
            <person name="Stielow J.B."/>
            <person name="Sun H."/>
            <person name="Kurtzman C.P."/>
            <person name="Blackwell M."/>
            <person name="Grigoriev I.V."/>
            <person name="Jeffries T.W."/>
        </authorList>
    </citation>
    <scope>NUCLEOTIDE SEQUENCE [LARGE SCALE GENOMIC DNA]</scope>
    <source>
        <strain evidence="3">ATCC 18201 / CBS 1600 / BCRC 20928 / JCM 3617 / NBRC 0987 / NRRL Y-1542</strain>
        <strain evidence="2">NRRL Y-1542</strain>
    </source>
</reference>
<dbReference type="EMBL" id="KV453926">
    <property type="protein sequence ID" value="ODV75614.1"/>
    <property type="molecule type" value="Genomic_DNA"/>
</dbReference>
<evidence type="ECO:0000313" key="3">
    <source>
        <dbReference type="Proteomes" id="UP000094389"/>
    </source>
</evidence>
<dbReference type="RefSeq" id="XP_020072652.1">
    <property type="nucleotide sequence ID" value="XM_020214441.1"/>
</dbReference>
<sequence length="57" mass="6263">MIGRKILPSISSCSSEWGQHGNEWWAAVEFEIVPGDHLWESTTGHALSLSLIASNEP</sequence>
<organism evidence="2 3">
    <name type="scientific">Cyberlindnera jadinii (strain ATCC 18201 / CBS 1600 / BCRC 20928 / JCM 3617 / NBRC 0987 / NRRL Y-1542)</name>
    <name type="common">Torula yeast</name>
    <name type="synonym">Candida utilis</name>
    <dbReference type="NCBI Taxonomy" id="983966"/>
    <lineage>
        <taxon>Eukaryota</taxon>
        <taxon>Fungi</taxon>
        <taxon>Dikarya</taxon>
        <taxon>Ascomycota</taxon>
        <taxon>Saccharomycotina</taxon>
        <taxon>Saccharomycetes</taxon>
        <taxon>Phaffomycetales</taxon>
        <taxon>Phaffomycetaceae</taxon>
        <taxon>Cyberlindnera</taxon>
    </lineage>
</organism>
<accession>A0A1E4S7V6</accession>
<evidence type="ECO:0000313" key="2">
    <source>
        <dbReference type="EMBL" id="ODV75614.1"/>
    </source>
</evidence>
<gene>
    <name evidence="1" type="ORF">CYBJADRAFT_166324</name>
    <name evidence="2" type="ORF">CYBJADRAFT_166327</name>
</gene>
<name>A0A1E4S7V6_CYBJN</name>
<dbReference type="EMBL" id="KV453926">
    <property type="protein sequence ID" value="ODV75613.1"/>
    <property type="molecule type" value="Genomic_DNA"/>
</dbReference>
<keyword evidence="3" id="KW-1185">Reference proteome</keyword>